<evidence type="ECO:0000313" key="3">
    <source>
        <dbReference type="Proteomes" id="UP000194577"/>
    </source>
</evidence>
<organism evidence="2 3">
    <name type="scientific">Actinomyces ruminis</name>
    <dbReference type="NCBI Taxonomy" id="1937003"/>
    <lineage>
        <taxon>Bacteria</taxon>
        <taxon>Bacillati</taxon>
        <taxon>Actinomycetota</taxon>
        <taxon>Actinomycetes</taxon>
        <taxon>Actinomycetales</taxon>
        <taxon>Actinomycetaceae</taxon>
        <taxon>Actinomyces</taxon>
    </lineage>
</organism>
<sequence length="233" mass="25809">MAQNASTGSAARGRTALVLAGRGRYEDPWHDHAAMSHEIALLLGELGMRSEVRSMFRDSLSDLDDFDLLVVNGGTGRIDPDFDGDDDSWLPAHAAVNAYAGSGKPVFVHHQGINAFLDNPRWRYIVGGRWIRGTTYHPENSEGVWTPVRGSHPIVAGLGELRVYDERYTLLDVDPGSTVTLTQYEAGADHPAAWVNTADGMRVVYDSLGHDLRSMRNPDRRELMRREVAWLLG</sequence>
<feature type="domain" description="ThuA-like" evidence="1">
    <location>
        <begin position="56"/>
        <end position="230"/>
    </location>
</feature>
<evidence type="ECO:0000259" key="1">
    <source>
        <dbReference type="Pfam" id="PF06283"/>
    </source>
</evidence>
<evidence type="ECO:0000313" key="2">
    <source>
        <dbReference type="EMBL" id="PHP53402.1"/>
    </source>
</evidence>
<dbReference type="Gene3D" id="3.40.50.880">
    <property type="match status" value="1"/>
</dbReference>
<protein>
    <recommendedName>
        <fullName evidence="1">ThuA-like domain-containing protein</fullName>
    </recommendedName>
</protein>
<name>A0ABX4MD76_9ACTO</name>
<dbReference type="InterPro" id="IPR029062">
    <property type="entry name" value="Class_I_gatase-like"/>
</dbReference>
<dbReference type="EMBL" id="MTPX02000019">
    <property type="protein sequence ID" value="PHP53402.1"/>
    <property type="molecule type" value="Genomic_DNA"/>
</dbReference>
<reference evidence="2 3" key="1">
    <citation type="submission" date="2017-10" db="EMBL/GenBank/DDBJ databases">
        <title>Draft genome sequence of cellulolytic Actinomyces sp CtC72 isolated from cattle rumen fluid.</title>
        <authorList>
            <person name="Joshi A.J."/>
            <person name="Vasudevan G."/>
            <person name="Lanjekar V.B."/>
            <person name="Hivarkar S."/>
            <person name="Engineer A."/>
            <person name="Pore S.D."/>
            <person name="Dhakephalkar P.K."/>
            <person name="Dagar S."/>
        </authorList>
    </citation>
    <scope>NUCLEOTIDE SEQUENCE [LARGE SCALE GENOMIC DNA]</scope>
    <source>
        <strain evidence="3">CtC72</strain>
    </source>
</reference>
<dbReference type="SUPFAM" id="SSF52317">
    <property type="entry name" value="Class I glutamine amidotransferase-like"/>
    <property type="match status" value="1"/>
</dbReference>
<dbReference type="Proteomes" id="UP000194577">
    <property type="component" value="Unassembled WGS sequence"/>
</dbReference>
<comment type="caution">
    <text evidence="2">The sequence shown here is derived from an EMBL/GenBank/DDBJ whole genome shotgun (WGS) entry which is preliminary data.</text>
</comment>
<dbReference type="InterPro" id="IPR029010">
    <property type="entry name" value="ThuA-like"/>
</dbReference>
<dbReference type="Pfam" id="PF06283">
    <property type="entry name" value="ThuA"/>
    <property type="match status" value="1"/>
</dbReference>
<proteinExistence type="predicted"/>
<accession>A0ABX4MD76</accession>
<gene>
    <name evidence="2" type="ORF">BW737_002595</name>
</gene>
<dbReference type="RefSeq" id="WP_086614595.1">
    <property type="nucleotide sequence ID" value="NZ_MTPX02000019.1"/>
</dbReference>
<keyword evidence="3" id="KW-1185">Reference proteome</keyword>